<keyword evidence="2" id="KW-1185">Reference proteome</keyword>
<protein>
    <submittedName>
        <fullName evidence="1">Uncharacterized protein</fullName>
    </submittedName>
</protein>
<gene>
    <name evidence="1" type="ORF">L2E82_16630</name>
</gene>
<evidence type="ECO:0000313" key="1">
    <source>
        <dbReference type="EMBL" id="KAI3766566.1"/>
    </source>
</evidence>
<sequence length="353" mass="40372">METEGTKRKLSDHINVKGIIQDNGLRRQNFSFADAVKGENKAFKKTFSTESKSSTDYQVPDKSVETKKVLILEVNKDLSSVLESKIVGEVKSFNIQVEQSRFLIRAKEMEGSIVEDEQESEGYRKEEDEVSSEELDVQESSEEEESDGFFDDDFDGIYEESITRESSPEWEGQNQKRENIIRTFNKEMEYSRKKEFSEKKDYLNDQEMVHTEGNLNSVIMGNPTSPSPTRLSPNPNKENLNMEVGEPHQNDSPSAGEESATNKSKFCQIKNKIHIPETNYISDAEDGELFGISDKMRILLSRDTPMVNKLNMIDEEDKKIPEKEEMVKRIGDIKGPKSKPEKRITRSQKAEGN</sequence>
<accession>A0ACB9F6J4</accession>
<proteinExistence type="predicted"/>
<evidence type="ECO:0000313" key="2">
    <source>
        <dbReference type="Proteomes" id="UP001055811"/>
    </source>
</evidence>
<dbReference type="EMBL" id="CM042011">
    <property type="protein sequence ID" value="KAI3766566.1"/>
    <property type="molecule type" value="Genomic_DNA"/>
</dbReference>
<name>A0ACB9F6J4_CICIN</name>
<dbReference type="Proteomes" id="UP001055811">
    <property type="component" value="Linkage Group LG03"/>
</dbReference>
<reference evidence="2" key="1">
    <citation type="journal article" date="2022" name="Mol. Ecol. Resour.">
        <title>The genomes of chicory, endive, great burdock and yacon provide insights into Asteraceae palaeo-polyploidization history and plant inulin production.</title>
        <authorList>
            <person name="Fan W."/>
            <person name="Wang S."/>
            <person name="Wang H."/>
            <person name="Wang A."/>
            <person name="Jiang F."/>
            <person name="Liu H."/>
            <person name="Zhao H."/>
            <person name="Xu D."/>
            <person name="Zhang Y."/>
        </authorList>
    </citation>
    <scope>NUCLEOTIDE SEQUENCE [LARGE SCALE GENOMIC DNA]</scope>
    <source>
        <strain evidence="2">cv. Punajuju</strain>
    </source>
</reference>
<organism evidence="1 2">
    <name type="scientific">Cichorium intybus</name>
    <name type="common">Chicory</name>
    <dbReference type="NCBI Taxonomy" id="13427"/>
    <lineage>
        <taxon>Eukaryota</taxon>
        <taxon>Viridiplantae</taxon>
        <taxon>Streptophyta</taxon>
        <taxon>Embryophyta</taxon>
        <taxon>Tracheophyta</taxon>
        <taxon>Spermatophyta</taxon>
        <taxon>Magnoliopsida</taxon>
        <taxon>eudicotyledons</taxon>
        <taxon>Gunneridae</taxon>
        <taxon>Pentapetalae</taxon>
        <taxon>asterids</taxon>
        <taxon>campanulids</taxon>
        <taxon>Asterales</taxon>
        <taxon>Asteraceae</taxon>
        <taxon>Cichorioideae</taxon>
        <taxon>Cichorieae</taxon>
        <taxon>Cichoriinae</taxon>
        <taxon>Cichorium</taxon>
    </lineage>
</organism>
<comment type="caution">
    <text evidence="1">The sequence shown here is derived from an EMBL/GenBank/DDBJ whole genome shotgun (WGS) entry which is preliminary data.</text>
</comment>
<reference evidence="1 2" key="2">
    <citation type="journal article" date="2022" name="Mol. Ecol. Resour.">
        <title>The genomes of chicory, endive, great burdock and yacon provide insights into Asteraceae paleo-polyploidization history and plant inulin production.</title>
        <authorList>
            <person name="Fan W."/>
            <person name="Wang S."/>
            <person name="Wang H."/>
            <person name="Wang A."/>
            <person name="Jiang F."/>
            <person name="Liu H."/>
            <person name="Zhao H."/>
            <person name="Xu D."/>
            <person name="Zhang Y."/>
        </authorList>
    </citation>
    <scope>NUCLEOTIDE SEQUENCE [LARGE SCALE GENOMIC DNA]</scope>
    <source>
        <strain evidence="2">cv. Punajuju</strain>
        <tissue evidence="1">Leaves</tissue>
    </source>
</reference>